<evidence type="ECO:0000313" key="2">
    <source>
        <dbReference type="Proteomes" id="UP000077051"/>
    </source>
</evidence>
<feature type="non-terminal residue" evidence="1">
    <location>
        <position position="1"/>
    </location>
</feature>
<comment type="caution">
    <text evidence="1">The sequence shown here is derived from an EMBL/GenBank/DDBJ whole genome shotgun (WGS) entry which is preliminary data.</text>
</comment>
<dbReference type="AlphaFoldDB" id="A0A168MVU6"/>
<protein>
    <submittedName>
        <fullName evidence="1">Uncharacterized protein</fullName>
    </submittedName>
</protein>
<keyword evidence="2" id="KW-1185">Reference proteome</keyword>
<reference evidence="1 2" key="1">
    <citation type="submission" date="2015-06" db="EMBL/GenBank/DDBJ databases">
        <title>Expansion of signal transduction pathways in fungi by whole-genome duplication.</title>
        <authorList>
            <consortium name="DOE Joint Genome Institute"/>
            <person name="Corrochano L.M."/>
            <person name="Kuo A."/>
            <person name="Marcet-Houben M."/>
            <person name="Polaino S."/>
            <person name="Salamov A."/>
            <person name="Villalobos J.M."/>
            <person name="Alvarez M.I."/>
            <person name="Avalos J."/>
            <person name="Benito E.P."/>
            <person name="Benoit I."/>
            <person name="Burger G."/>
            <person name="Camino L.P."/>
            <person name="Canovas D."/>
            <person name="Cerda-Olmedo E."/>
            <person name="Cheng J.-F."/>
            <person name="Dominguez A."/>
            <person name="Elias M."/>
            <person name="Eslava A.P."/>
            <person name="Glaser F."/>
            <person name="Grimwood J."/>
            <person name="Gutierrez G."/>
            <person name="Heitman J."/>
            <person name="Henrissat B."/>
            <person name="Iturriaga E.A."/>
            <person name="Lang B.F."/>
            <person name="Lavin J.L."/>
            <person name="Lee S."/>
            <person name="Li W."/>
            <person name="Lindquist E."/>
            <person name="Lopez-Garcia S."/>
            <person name="Luque E.M."/>
            <person name="Marcos A.T."/>
            <person name="Martin J."/>
            <person name="Mccluskey K."/>
            <person name="Medina H.R."/>
            <person name="Miralles-Duran A."/>
            <person name="Miyazaki A."/>
            <person name="Munoz-Torres E."/>
            <person name="Oguiza J.A."/>
            <person name="Ohm R."/>
            <person name="Olmedo M."/>
            <person name="Orejas M."/>
            <person name="Ortiz-Castellanos L."/>
            <person name="Pisabarro A.G."/>
            <person name="Rodriguez-Romero J."/>
            <person name="Ruiz-Herrera J."/>
            <person name="Ruiz-Vazquez R."/>
            <person name="Sanz C."/>
            <person name="Schackwitz W."/>
            <person name="Schmutz J."/>
            <person name="Shahriari M."/>
            <person name="Shelest E."/>
            <person name="Silva-Franco F."/>
            <person name="Soanes D."/>
            <person name="Syed K."/>
            <person name="Tagua V.G."/>
            <person name="Talbot N.J."/>
            <person name="Thon M."/>
            <person name="De Vries R.P."/>
            <person name="Wiebenga A."/>
            <person name="Yadav J.S."/>
            <person name="Braun E.L."/>
            <person name="Baker S."/>
            <person name="Garre V."/>
            <person name="Horwitz B."/>
            <person name="Torres-Martinez S."/>
            <person name="Idnurm A."/>
            <person name="Herrera-Estrella A."/>
            <person name="Gabaldon T."/>
            <person name="Grigoriev I.V."/>
        </authorList>
    </citation>
    <scope>NUCLEOTIDE SEQUENCE [LARGE SCALE GENOMIC DNA]</scope>
    <source>
        <strain evidence="1 2">CBS 277.49</strain>
    </source>
</reference>
<proteinExistence type="predicted"/>
<sequence>WVCLFHRWIRWQKLSDQDEEACRQSRNLCNHIRAYCKAYAYPKVQDASSHLQLYRNNDTSRYLPWSAFDRW</sequence>
<dbReference type="EMBL" id="AMYB01000003">
    <property type="protein sequence ID" value="OAD05431.1"/>
    <property type="molecule type" value="Genomic_DNA"/>
</dbReference>
<gene>
    <name evidence="1" type="ORF">MUCCIDRAFT_155885</name>
</gene>
<name>A0A168MVU6_MUCCL</name>
<dbReference type="VEuPathDB" id="FungiDB:MUCCIDRAFT_155885"/>
<accession>A0A168MVU6</accession>
<dbReference type="Proteomes" id="UP000077051">
    <property type="component" value="Unassembled WGS sequence"/>
</dbReference>
<organism evidence="1 2">
    <name type="scientific">Mucor lusitanicus CBS 277.49</name>
    <dbReference type="NCBI Taxonomy" id="747725"/>
    <lineage>
        <taxon>Eukaryota</taxon>
        <taxon>Fungi</taxon>
        <taxon>Fungi incertae sedis</taxon>
        <taxon>Mucoromycota</taxon>
        <taxon>Mucoromycotina</taxon>
        <taxon>Mucoromycetes</taxon>
        <taxon>Mucorales</taxon>
        <taxon>Mucorineae</taxon>
        <taxon>Mucoraceae</taxon>
        <taxon>Mucor</taxon>
    </lineage>
</organism>
<evidence type="ECO:0000313" key="1">
    <source>
        <dbReference type="EMBL" id="OAD05431.1"/>
    </source>
</evidence>